<dbReference type="GO" id="GO:0005524">
    <property type="term" value="F:ATP binding"/>
    <property type="evidence" value="ECO:0007669"/>
    <property type="project" value="UniProtKB-UniRule"/>
</dbReference>
<keyword evidence="4 5" id="KW-0067">ATP-binding</keyword>
<dbReference type="CDD" id="cd00180">
    <property type="entry name" value="PKc"/>
    <property type="match status" value="1"/>
</dbReference>
<evidence type="ECO:0000259" key="6">
    <source>
        <dbReference type="PROSITE" id="PS50011"/>
    </source>
</evidence>
<keyword evidence="8" id="KW-1185">Reference proteome</keyword>
<dbReference type="PROSITE" id="PS00107">
    <property type="entry name" value="PROTEIN_KINASE_ATP"/>
    <property type="match status" value="1"/>
</dbReference>
<dbReference type="eggNOG" id="COG0515">
    <property type="taxonomic scope" value="Bacteria"/>
</dbReference>
<dbReference type="PROSITE" id="PS50011">
    <property type="entry name" value="PROTEIN_KINASE_DOM"/>
    <property type="match status" value="1"/>
</dbReference>
<dbReference type="HOGENOM" id="CLU_000288_63_44_0"/>
<dbReference type="Pfam" id="PF00069">
    <property type="entry name" value="Pkinase"/>
    <property type="match status" value="1"/>
</dbReference>
<gene>
    <name evidence="7" type="ordered locus">Psta_2646</name>
</gene>
<feature type="domain" description="Protein kinase" evidence="6">
    <location>
        <begin position="34"/>
        <end position="282"/>
    </location>
</feature>
<dbReference type="InterPro" id="IPR011009">
    <property type="entry name" value="Kinase-like_dom_sf"/>
</dbReference>
<feature type="binding site" evidence="5">
    <location>
        <position position="67"/>
    </location>
    <ligand>
        <name>ATP</name>
        <dbReference type="ChEBI" id="CHEBI:30616"/>
    </ligand>
</feature>
<organism evidence="7 8">
    <name type="scientific">Pirellula staleyi (strain ATCC 27377 / DSM 6068 / ICPB 4128)</name>
    <name type="common">Pirella staleyi</name>
    <dbReference type="NCBI Taxonomy" id="530564"/>
    <lineage>
        <taxon>Bacteria</taxon>
        <taxon>Pseudomonadati</taxon>
        <taxon>Planctomycetota</taxon>
        <taxon>Planctomycetia</taxon>
        <taxon>Pirellulales</taxon>
        <taxon>Pirellulaceae</taxon>
        <taxon>Pirellula</taxon>
    </lineage>
</organism>
<dbReference type="InterPro" id="IPR017441">
    <property type="entry name" value="Protein_kinase_ATP_BS"/>
</dbReference>
<protein>
    <submittedName>
        <fullName evidence="7">Serine/threonine protein kinase</fullName>
    </submittedName>
</protein>
<dbReference type="GO" id="GO:0004674">
    <property type="term" value="F:protein serine/threonine kinase activity"/>
    <property type="evidence" value="ECO:0007669"/>
    <property type="project" value="UniProtKB-KW"/>
</dbReference>
<dbReference type="PANTHER" id="PTHR43289:SF33">
    <property type="entry name" value="SERINE_THREONINE KINASE 31"/>
    <property type="match status" value="1"/>
</dbReference>
<dbReference type="STRING" id="530564.Psta_2646"/>
<dbReference type="SUPFAM" id="SSF56112">
    <property type="entry name" value="Protein kinase-like (PK-like)"/>
    <property type="match status" value="1"/>
</dbReference>
<dbReference type="OrthoDB" id="9801841at2"/>
<dbReference type="Gene3D" id="1.10.510.10">
    <property type="entry name" value="Transferase(Phosphotransferase) domain 1"/>
    <property type="match status" value="1"/>
</dbReference>
<reference evidence="7 8" key="1">
    <citation type="journal article" date="2009" name="Stand. Genomic Sci.">
        <title>Complete genome sequence of Pirellula staleyi type strain (ATCC 27377).</title>
        <authorList>
            <person name="Clum A."/>
            <person name="Tindall B.J."/>
            <person name="Sikorski J."/>
            <person name="Ivanova N."/>
            <person name="Mavrommatis K."/>
            <person name="Lucas S."/>
            <person name="Glavina del Rio T."/>
            <person name="Nolan M."/>
            <person name="Chen F."/>
            <person name="Tice H."/>
            <person name="Pitluck S."/>
            <person name="Cheng J.F."/>
            <person name="Chertkov O."/>
            <person name="Brettin T."/>
            <person name="Han C."/>
            <person name="Detter J.C."/>
            <person name="Kuske C."/>
            <person name="Bruce D."/>
            <person name="Goodwin L."/>
            <person name="Ovchinikova G."/>
            <person name="Pati A."/>
            <person name="Mikhailova N."/>
            <person name="Chen A."/>
            <person name="Palaniappan K."/>
            <person name="Land M."/>
            <person name="Hauser L."/>
            <person name="Chang Y.J."/>
            <person name="Jeffries C.D."/>
            <person name="Chain P."/>
            <person name="Rohde M."/>
            <person name="Goker M."/>
            <person name="Bristow J."/>
            <person name="Eisen J.A."/>
            <person name="Markowitz V."/>
            <person name="Hugenholtz P."/>
            <person name="Kyrpides N.C."/>
            <person name="Klenk H.P."/>
            <person name="Lapidus A."/>
        </authorList>
    </citation>
    <scope>NUCLEOTIDE SEQUENCE [LARGE SCALE GENOMIC DNA]</scope>
    <source>
        <strain evidence="8">ATCC 27377 / DSM 6068 / ICPB 4128</strain>
    </source>
</reference>
<dbReference type="PANTHER" id="PTHR43289">
    <property type="entry name" value="MITOGEN-ACTIVATED PROTEIN KINASE KINASE KINASE 20-RELATED"/>
    <property type="match status" value="1"/>
</dbReference>
<evidence type="ECO:0000256" key="2">
    <source>
        <dbReference type="ARBA" id="ARBA00022741"/>
    </source>
</evidence>
<keyword evidence="2 5" id="KW-0547">Nucleotide-binding</keyword>
<keyword evidence="7" id="KW-0723">Serine/threonine-protein kinase</keyword>
<evidence type="ECO:0000313" key="8">
    <source>
        <dbReference type="Proteomes" id="UP000001887"/>
    </source>
</evidence>
<proteinExistence type="predicted"/>
<evidence type="ECO:0000256" key="4">
    <source>
        <dbReference type="ARBA" id="ARBA00022840"/>
    </source>
</evidence>
<evidence type="ECO:0000256" key="5">
    <source>
        <dbReference type="PROSITE-ProRule" id="PRU10141"/>
    </source>
</evidence>
<accession>D2R6L5</accession>
<sequence>MIMQLDALRNRATRPLAELQVAGAHQRQAVVGPWRLTCCLGRGRWSSVYAASPADYDREWPAQFALKILDRSRCTSSRATSSLQREAAVMQAARHPRIAALLDAQLSHDTPYVVTPRIAGVTLSKLLSADVPSDVDFALPLHRSLWVVRQTAEAIRHLHEVRWLHGDVNPSNVMVSPRGEVTLIDYSCARRLDGEESIHDGWTQSHAEYHAPELRRPGIRIKAAADVYSLGVMMAHLVSRQPSATVDRNHQLPTEWLRLLTAMLAEDPRHRPTSEEVVDELLALEISLL</sequence>
<keyword evidence="3 7" id="KW-0418">Kinase</keyword>
<dbReference type="AlphaFoldDB" id="D2R6L5"/>
<dbReference type="Proteomes" id="UP000001887">
    <property type="component" value="Chromosome"/>
</dbReference>
<dbReference type="EMBL" id="CP001848">
    <property type="protein sequence ID" value="ADB17315.1"/>
    <property type="molecule type" value="Genomic_DNA"/>
</dbReference>
<keyword evidence="1" id="KW-0808">Transferase</keyword>
<evidence type="ECO:0000256" key="3">
    <source>
        <dbReference type="ARBA" id="ARBA00022777"/>
    </source>
</evidence>
<dbReference type="KEGG" id="psl:Psta_2646"/>
<evidence type="ECO:0000313" key="7">
    <source>
        <dbReference type="EMBL" id="ADB17315.1"/>
    </source>
</evidence>
<name>D2R6L5_PIRSD</name>
<evidence type="ECO:0000256" key="1">
    <source>
        <dbReference type="ARBA" id="ARBA00022679"/>
    </source>
</evidence>
<dbReference type="Gene3D" id="3.30.200.20">
    <property type="entry name" value="Phosphorylase Kinase, domain 1"/>
    <property type="match status" value="1"/>
</dbReference>
<dbReference type="InterPro" id="IPR000719">
    <property type="entry name" value="Prot_kinase_dom"/>
</dbReference>